<dbReference type="Proteomes" id="UP000199580">
    <property type="component" value="Unassembled WGS sequence"/>
</dbReference>
<dbReference type="EMBL" id="FNEZ01000003">
    <property type="protein sequence ID" value="SDK07402.1"/>
    <property type="molecule type" value="Genomic_DNA"/>
</dbReference>
<name>A0A1G8YX16_9FLAO</name>
<dbReference type="Gene3D" id="3.90.1140.10">
    <property type="entry name" value="Cyclic phosphodiesterase"/>
    <property type="match status" value="1"/>
</dbReference>
<dbReference type="SUPFAM" id="SSF55144">
    <property type="entry name" value="LigT-like"/>
    <property type="match status" value="1"/>
</dbReference>
<evidence type="ECO:0000313" key="1">
    <source>
        <dbReference type="EMBL" id="SDK07402.1"/>
    </source>
</evidence>
<dbReference type="InterPro" id="IPR009097">
    <property type="entry name" value="Cyclic_Pdiesterase"/>
</dbReference>
<keyword evidence="1" id="KW-0436">Ligase</keyword>
<proteinExistence type="predicted"/>
<gene>
    <name evidence="1" type="ORF">SAMN04487935_2512</name>
</gene>
<protein>
    <submittedName>
        <fullName evidence="1">2'-5' RNA ligase superfamily protein</fullName>
    </submittedName>
</protein>
<dbReference type="OrthoDB" id="1360323at2"/>
<dbReference type="GO" id="GO:0016874">
    <property type="term" value="F:ligase activity"/>
    <property type="evidence" value="ECO:0007669"/>
    <property type="project" value="UniProtKB-KW"/>
</dbReference>
<dbReference type="Pfam" id="PF13563">
    <property type="entry name" value="2_5_RNA_ligase2"/>
    <property type="match status" value="1"/>
</dbReference>
<dbReference type="AlphaFoldDB" id="A0A1G8YX16"/>
<keyword evidence="2" id="KW-1185">Reference proteome</keyword>
<evidence type="ECO:0000313" key="2">
    <source>
        <dbReference type="Proteomes" id="UP000199580"/>
    </source>
</evidence>
<reference evidence="1 2" key="1">
    <citation type="submission" date="2016-10" db="EMBL/GenBank/DDBJ databases">
        <authorList>
            <person name="de Groot N.N."/>
        </authorList>
    </citation>
    <scope>NUCLEOTIDE SEQUENCE [LARGE SCALE GENOMIC DNA]</scope>
    <source>
        <strain evidence="1 2">CGMCC 1.10076</strain>
    </source>
</reference>
<dbReference type="STRING" id="1128970.SAMN04487935_2512"/>
<organism evidence="1 2">
    <name type="scientific">Flavobacterium noncentrifugens</name>
    <dbReference type="NCBI Taxonomy" id="1128970"/>
    <lineage>
        <taxon>Bacteria</taxon>
        <taxon>Pseudomonadati</taxon>
        <taxon>Bacteroidota</taxon>
        <taxon>Flavobacteriia</taxon>
        <taxon>Flavobacteriales</taxon>
        <taxon>Flavobacteriaceae</taxon>
        <taxon>Flavobacterium</taxon>
    </lineage>
</organism>
<dbReference type="RefSeq" id="WP_091395955.1">
    <property type="nucleotide sequence ID" value="NZ_BKAI01000006.1"/>
</dbReference>
<sequence length="186" mass="21258">MAKQHKKNRVYNQTSLFGPLYAYLVVLSPPQKVREDIATFKKELNDIASIGDRNLQSIGHITLTDRLTDDADFAETVRKLIQGHKKFSVRLNGIGIFDHQPKKTLFLKIEGPNPIIVLMNSLKSVSKSPHLSLAKTLPPENFEKWANYLDEFEYEAEWICGEVVVLKKLMSEKHLGFNDKIIIPLK</sequence>
<accession>A0A1G8YX16</accession>